<gene>
    <name evidence="2" type="ORF">WG926_22425</name>
</gene>
<organism evidence="2 3">
    <name type="scientific">Tistrella arctica</name>
    <dbReference type="NCBI Taxonomy" id="3133430"/>
    <lineage>
        <taxon>Bacteria</taxon>
        <taxon>Pseudomonadati</taxon>
        <taxon>Pseudomonadota</taxon>
        <taxon>Alphaproteobacteria</taxon>
        <taxon>Geminicoccales</taxon>
        <taxon>Geminicoccaceae</taxon>
        <taxon>Tistrella</taxon>
    </lineage>
</organism>
<keyword evidence="3" id="KW-1185">Reference proteome</keyword>
<evidence type="ECO:0000313" key="2">
    <source>
        <dbReference type="EMBL" id="MEN2991085.1"/>
    </source>
</evidence>
<feature type="region of interest" description="Disordered" evidence="1">
    <location>
        <begin position="1"/>
        <end position="115"/>
    </location>
</feature>
<proteinExistence type="predicted"/>
<comment type="caution">
    <text evidence="2">The sequence shown here is derived from an EMBL/GenBank/DDBJ whole genome shotgun (WGS) entry which is preliminary data.</text>
</comment>
<sequence length="115" mass="12252">MDSTNTKNSTRADQAADAMREDEAARKAGQLDEAIDDSFPASDPPAVTRPHKSTPANQRPPEDEAKAADAAHIDERLDEGVEESFPASDPPSQTAPGNADVTRNRQPAPPPKPAR</sequence>
<feature type="compositionally biased region" description="Basic and acidic residues" evidence="1">
    <location>
        <begin position="60"/>
        <end position="79"/>
    </location>
</feature>
<dbReference type="Proteomes" id="UP001413721">
    <property type="component" value="Unassembled WGS sequence"/>
</dbReference>
<dbReference type="RefSeq" id="WP_345938321.1">
    <property type="nucleotide sequence ID" value="NZ_JBBKTW010000009.1"/>
</dbReference>
<evidence type="ECO:0000256" key="1">
    <source>
        <dbReference type="SAM" id="MobiDB-lite"/>
    </source>
</evidence>
<evidence type="ECO:0000313" key="3">
    <source>
        <dbReference type="Proteomes" id="UP001413721"/>
    </source>
</evidence>
<protein>
    <submittedName>
        <fullName evidence="2">Uncharacterized protein</fullName>
    </submittedName>
</protein>
<name>A0ABU9YRC8_9PROT</name>
<accession>A0ABU9YRC8</accession>
<feature type="compositionally biased region" description="Basic and acidic residues" evidence="1">
    <location>
        <begin position="18"/>
        <end position="30"/>
    </location>
</feature>
<dbReference type="EMBL" id="JBBKTW010000009">
    <property type="protein sequence ID" value="MEN2991085.1"/>
    <property type="molecule type" value="Genomic_DNA"/>
</dbReference>
<reference evidence="2 3" key="1">
    <citation type="submission" date="2024-03" db="EMBL/GenBank/DDBJ databases">
        <title>High-quality draft genome sequencing of Tistrella sp. BH-R2-4.</title>
        <authorList>
            <person name="Dong C."/>
        </authorList>
    </citation>
    <scope>NUCLEOTIDE SEQUENCE [LARGE SCALE GENOMIC DNA]</scope>
    <source>
        <strain evidence="2 3">BH-R2-4</strain>
    </source>
</reference>